<dbReference type="RefSeq" id="WP_159981367.1">
    <property type="nucleotide sequence ID" value="NZ_BLIV01000016.1"/>
</dbReference>
<reference evidence="1 2" key="1">
    <citation type="submission" date="2019-12" db="EMBL/GenBank/DDBJ databases">
        <title>Roseobacter cerasinus sp. nov., isolated from seawater around aquaculture.</title>
        <authorList>
            <person name="Muramatsu S."/>
            <person name="Takabe Y."/>
            <person name="Mori K."/>
            <person name="Takaichi S."/>
            <person name="Hanada S."/>
        </authorList>
    </citation>
    <scope>NUCLEOTIDE SEQUENCE [LARGE SCALE GENOMIC DNA]</scope>
    <source>
        <strain evidence="1 2">AI77</strain>
    </source>
</reference>
<protein>
    <submittedName>
        <fullName evidence="1">Uncharacterized protein</fullName>
    </submittedName>
</protein>
<comment type="caution">
    <text evidence="1">The sequence shown here is derived from an EMBL/GenBank/DDBJ whole genome shotgun (WGS) entry which is preliminary data.</text>
</comment>
<dbReference type="AlphaFoldDB" id="A0A640W246"/>
<name>A0A640W246_9RHOB</name>
<sequence length="78" mass="9172">MRKRFIVGQGACHHEKMDEKRKRFLIAKALWEFVASDQDKPKERQSRSDVDDMEAILDADFPGEVATLMRLETYKDRS</sequence>
<keyword evidence="2" id="KW-1185">Reference proteome</keyword>
<dbReference type="EMBL" id="BLIV01000016">
    <property type="protein sequence ID" value="GFE52566.1"/>
    <property type="molecule type" value="Genomic_DNA"/>
</dbReference>
<evidence type="ECO:0000313" key="2">
    <source>
        <dbReference type="Proteomes" id="UP000436522"/>
    </source>
</evidence>
<proteinExistence type="predicted"/>
<gene>
    <name evidence="1" type="ORF">So717_43190</name>
</gene>
<dbReference type="Proteomes" id="UP000436522">
    <property type="component" value="Unassembled WGS sequence"/>
</dbReference>
<accession>A0A640W246</accession>
<evidence type="ECO:0000313" key="1">
    <source>
        <dbReference type="EMBL" id="GFE52566.1"/>
    </source>
</evidence>
<organism evidence="1 2">
    <name type="scientific">Roseobacter cerasinus</name>
    <dbReference type="NCBI Taxonomy" id="2602289"/>
    <lineage>
        <taxon>Bacteria</taxon>
        <taxon>Pseudomonadati</taxon>
        <taxon>Pseudomonadota</taxon>
        <taxon>Alphaproteobacteria</taxon>
        <taxon>Rhodobacterales</taxon>
        <taxon>Roseobacteraceae</taxon>
        <taxon>Roseobacter</taxon>
    </lineage>
</organism>